<evidence type="ECO:0000313" key="10">
    <source>
        <dbReference type="Proteomes" id="UP000293331"/>
    </source>
</evidence>
<feature type="chain" id="PRO_5020900614" evidence="8">
    <location>
        <begin position="20"/>
        <end position="420"/>
    </location>
</feature>
<name>A0A4Q5LQW9_9SPHI</name>
<dbReference type="PANTHER" id="PTHR30026:SF20">
    <property type="entry name" value="OUTER MEMBRANE PROTEIN TOLC"/>
    <property type="match status" value="1"/>
</dbReference>
<keyword evidence="3" id="KW-0813">Transport</keyword>
<gene>
    <name evidence="9" type="ORF">EWM62_00240</name>
</gene>
<organism evidence="9 10">
    <name type="scientific">Mucilaginibacter terrigena</name>
    <dbReference type="NCBI Taxonomy" id="2492395"/>
    <lineage>
        <taxon>Bacteria</taxon>
        <taxon>Pseudomonadati</taxon>
        <taxon>Bacteroidota</taxon>
        <taxon>Sphingobacteriia</taxon>
        <taxon>Sphingobacteriales</taxon>
        <taxon>Sphingobacteriaceae</taxon>
        <taxon>Mucilaginibacter</taxon>
    </lineage>
</organism>
<dbReference type="OrthoDB" id="976750at2"/>
<keyword evidence="6" id="KW-0472">Membrane</keyword>
<keyword evidence="8" id="KW-0732">Signal</keyword>
<reference evidence="9 10" key="1">
    <citation type="submission" date="2019-02" db="EMBL/GenBank/DDBJ databases">
        <title>Bacterial novel species Mucilaginibacter sp. 17JY9-4 isolated from soil.</title>
        <authorList>
            <person name="Jung H.-Y."/>
        </authorList>
    </citation>
    <scope>NUCLEOTIDE SEQUENCE [LARGE SCALE GENOMIC DNA]</scope>
    <source>
        <strain evidence="9 10">17JY9-4</strain>
    </source>
</reference>
<dbReference type="Pfam" id="PF02321">
    <property type="entry name" value="OEP"/>
    <property type="match status" value="1"/>
</dbReference>
<dbReference type="Proteomes" id="UP000293331">
    <property type="component" value="Unassembled WGS sequence"/>
</dbReference>
<comment type="similarity">
    <text evidence="2">Belongs to the outer membrane factor (OMF) (TC 1.B.17) family.</text>
</comment>
<keyword evidence="5" id="KW-0812">Transmembrane</keyword>
<evidence type="ECO:0000256" key="6">
    <source>
        <dbReference type="ARBA" id="ARBA00023136"/>
    </source>
</evidence>
<keyword evidence="10" id="KW-1185">Reference proteome</keyword>
<keyword evidence="7" id="KW-0998">Cell outer membrane</keyword>
<dbReference type="InterPro" id="IPR003423">
    <property type="entry name" value="OMP_efflux"/>
</dbReference>
<proteinExistence type="inferred from homology"/>
<comment type="subcellular location">
    <subcellularLocation>
        <location evidence="1">Cell outer membrane</location>
    </subcellularLocation>
</comment>
<protein>
    <submittedName>
        <fullName evidence="9">TolC family protein</fullName>
    </submittedName>
</protein>
<dbReference type="RefSeq" id="WP_129874638.1">
    <property type="nucleotide sequence ID" value="NZ_SEWG01000001.1"/>
</dbReference>
<evidence type="ECO:0000256" key="8">
    <source>
        <dbReference type="SAM" id="SignalP"/>
    </source>
</evidence>
<sequence length="420" mass="46723">MKHLLLIIGICGAIFTANAQTTKLLRLEDCYVQARANYPLVNRQQLISKSAQYSIENAAKGYLPQISINGQATYQSDVTQVPIKLSGVDVPTISKDQYKAFASINQTIYDGGAIKLKKQMIQAEADLNSQQLEVDLYQLKERINQLFFGVLIANQQLAQTDTVKRDIQLGLSKVNAAIVNGTALKSNADVLQAELLKLEQRGIELKATRSAFMQMLGLFINQPLADDYVLEMPAQIIANSAISRPELKLFDAQKTLIDYQAKNVTSKNLPKLGLFLEGGYGRPALNMLQNNFDSYYVSGLRMSWSLSGFYTSKKEKAILAMNSRFVDYQKETFLLNTNLQLKQASADQAKSTNLIASDNAIISLRSRIKNTALAQLQYGVINANDYLREVNAEDQAKQNQTLHGIQLLMAQYNQKTTSGN</sequence>
<dbReference type="EMBL" id="SEWG01000001">
    <property type="protein sequence ID" value="RYU91908.1"/>
    <property type="molecule type" value="Genomic_DNA"/>
</dbReference>
<evidence type="ECO:0000256" key="5">
    <source>
        <dbReference type="ARBA" id="ARBA00022692"/>
    </source>
</evidence>
<dbReference type="Gene3D" id="1.20.1600.10">
    <property type="entry name" value="Outer membrane efflux proteins (OEP)"/>
    <property type="match status" value="1"/>
</dbReference>
<evidence type="ECO:0000256" key="7">
    <source>
        <dbReference type="ARBA" id="ARBA00023237"/>
    </source>
</evidence>
<evidence type="ECO:0000256" key="4">
    <source>
        <dbReference type="ARBA" id="ARBA00022452"/>
    </source>
</evidence>
<dbReference type="AlphaFoldDB" id="A0A4Q5LQW9"/>
<evidence type="ECO:0000256" key="2">
    <source>
        <dbReference type="ARBA" id="ARBA00007613"/>
    </source>
</evidence>
<comment type="caution">
    <text evidence="9">The sequence shown here is derived from an EMBL/GenBank/DDBJ whole genome shotgun (WGS) entry which is preliminary data.</text>
</comment>
<keyword evidence="4" id="KW-1134">Transmembrane beta strand</keyword>
<feature type="signal peptide" evidence="8">
    <location>
        <begin position="1"/>
        <end position="19"/>
    </location>
</feature>
<dbReference type="GO" id="GO:1990281">
    <property type="term" value="C:efflux pump complex"/>
    <property type="evidence" value="ECO:0007669"/>
    <property type="project" value="TreeGrafter"/>
</dbReference>
<evidence type="ECO:0000256" key="1">
    <source>
        <dbReference type="ARBA" id="ARBA00004442"/>
    </source>
</evidence>
<accession>A0A4Q5LQW9</accession>
<dbReference type="GO" id="GO:0015288">
    <property type="term" value="F:porin activity"/>
    <property type="evidence" value="ECO:0007669"/>
    <property type="project" value="TreeGrafter"/>
</dbReference>
<evidence type="ECO:0000313" key="9">
    <source>
        <dbReference type="EMBL" id="RYU91908.1"/>
    </source>
</evidence>
<dbReference type="GO" id="GO:0015562">
    <property type="term" value="F:efflux transmembrane transporter activity"/>
    <property type="evidence" value="ECO:0007669"/>
    <property type="project" value="InterPro"/>
</dbReference>
<dbReference type="GO" id="GO:0009279">
    <property type="term" value="C:cell outer membrane"/>
    <property type="evidence" value="ECO:0007669"/>
    <property type="project" value="UniProtKB-SubCell"/>
</dbReference>
<dbReference type="InterPro" id="IPR051906">
    <property type="entry name" value="TolC-like"/>
</dbReference>
<evidence type="ECO:0000256" key="3">
    <source>
        <dbReference type="ARBA" id="ARBA00022448"/>
    </source>
</evidence>
<dbReference type="PANTHER" id="PTHR30026">
    <property type="entry name" value="OUTER MEMBRANE PROTEIN TOLC"/>
    <property type="match status" value="1"/>
</dbReference>
<dbReference type="SUPFAM" id="SSF56954">
    <property type="entry name" value="Outer membrane efflux proteins (OEP)"/>
    <property type="match status" value="1"/>
</dbReference>